<dbReference type="SUPFAM" id="SSF48371">
    <property type="entry name" value="ARM repeat"/>
    <property type="match status" value="1"/>
</dbReference>
<protein>
    <recommendedName>
        <fullName evidence="5">ABC transmembrane type-1 domain-containing protein</fullName>
    </recommendedName>
</protein>
<dbReference type="GO" id="GO:0005886">
    <property type="term" value="C:plasma membrane"/>
    <property type="evidence" value="ECO:0007669"/>
    <property type="project" value="TreeGrafter"/>
</dbReference>
<feature type="domain" description="ABC transmembrane type-1" evidence="5">
    <location>
        <begin position="452"/>
        <end position="532"/>
    </location>
</feature>
<dbReference type="EMBL" id="QEFC01002152">
    <property type="protein sequence ID" value="KAE9454052.1"/>
    <property type="molecule type" value="Genomic_DNA"/>
</dbReference>
<dbReference type="OrthoDB" id="10564013at2759"/>
<dbReference type="GO" id="GO:0140359">
    <property type="term" value="F:ABC-type transporter activity"/>
    <property type="evidence" value="ECO:0007669"/>
    <property type="project" value="InterPro"/>
</dbReference>
<dbReference type="GO" id="GO:0009507">
    <property type="term" value="C:chloroplast"/>
    <property type="evidence" value="ECO:0007669"/>
    <property type="project" value="TreeGrafter"/>
</dbReference>
<dbReference type="InterPro" id="IPR016024">
    <property type="entry name" value="ARM-type_fold"/>
</dbReference>
<dbReference type="PANTHER" id="PTHR10292">
    <property type="entry name" value="CLATHRIN HEAVY CHAIN RELATED"/>
    <property type="match status" value="1"/>
</dbReference>
<proteinExistence type="predicted"/>
<dbReference type="Pfam" id="PF00664">
    <property type="entry name" value="ABC_membrane"/>
    <property type="match status" value="1"/>
</dbReference>
<keyword evidence="2 4" id="KW-1133">Transmembrane helix</keyword>
<evidence type="ECO:0000256" key="1">
    <source>
        <dbReference type="ARBA" id="ARBA00022692"/>
    </source>
</evidence>
<dbReference type="InterPro" id="IPR011527">
    <property type="entry name" value="ABC1_TM_dom"/>
</dbReference>
<dbReference type="Gene3D" id="1.25.40.30">
    <property type="match status" value="1"/>
</dbReference>
<organism evidence="6 7">
    <name type="scientific">Rhododendron williamsianum</name>
    <dbReference type="NCBI Taxonomy" id="262921"/>
    <lineage>
        <taxon>Eukaryota</taxon>
        <taxon>Viridiplantae</taxon>
        <taxon>Streptophyta</taxon>
        <taxon>Embryophyta</taxon>
        <taxon>Tracheophyta</taxon>
        <taxon>Spermatophyta</taxon>
        <taxon>Magnoliopsida</taxon>
        <taxon>eudicotyledons</taxon>
        <taxon>Gunneridae</taxon>
        <taxon>Pentapetalae</taxon>
        <taxon>asterids</taxon>
        <taxon>Ericales</taxon>
        <taxon>Ericaceae</taxon>
        <taxon>Ericoideae</taxon>
        <taxon>Rhodoreae</taxon>
        <taxon>Rhododendron</taxon>
    </lineage>
</organism>
<dbReference type="PANTHER" id="PTHR10292:SF1">
    <property type="entry name" value="CLATHRIN HEAVY CHAIN"/>
    <property type="match status" value="1"/>
</dbReference>
<dbReference type="GO" id="GO:0071439">
    <property type="term" value="C:clathrin complex"/>
    <property type="evidence" value="ECO:0007669"/>
    <property type="project" value="TreeGrafter"/>
</dbReference>
<keyword evidence="7" id="KW-1185">Reference proteome</keyword>
<dbReference type="Proteomes" id="UP000428333">
    <property type="component" value="Linkage Group LG08"/>
</dbReference>
<comment type="caution">
    <text evidence="6">The sequence shown here is derived from an EMBL/GenBank/DDBJ whole genome shotgun (WGS) entry which is preliminary data.</text>
</comment>
<evidence type="ECO:0000256" key="3">
    <source>
        <dbReference type="ARBA" id="ARBA00023136"/>
    </source>
</evidence>
<dbReference type="GO" id="GO:0005794">
    <property type="term" value="C:Golgi apparatus"/>
    <property type="evidence" value="ECO:0007669"/>
    <property type="project" value="TreeGrafter"/>
</dbReference>
<dbReference type="PROSITE" id="PS50929">
    <property type="entry name" value="ABC_TM1F"/>
    <property type="match status" value="1"/>
</dbReference>
<dbReference type="GO" id="GO:0009506">
    <property type="term" value="C:plasmodesma"/>
    <property type="evidence" value="ECO:0007669"/>
    <property type="project" value="TreeGrafter"/>
</dbReference>
<dbReference type="SUPFAM" id="SSF90123">
    <property type="entry name" value="ABC transporter transmembrane region"/>
    <property type="match status" value="1"/>
</dbReference>
<dbReference type="InterPro" id="IPR036640">
    <property type="entry name" value="ABC1_TM_sf"/>
</dbReference>
<feature type="non-terminal residue" evidence="6">
    <location>
        <position position="1"/>
    </location>
</feature>
<dbReference type="GO" id="GO:0005524">
    <property type="term" value="F:ATP binding"/>
    <property type="evidence" value="ECO:0007669"/>
    <property type="project" value="InterPro"/>
</dbReference>
<dbReference type="InterPro" id="IPR012331">
    <property type="entry name" value="Clathrin_H-chain_linker"/>
</dbReference>
<keyword evidence="1 4" id="KW-0812">Transmembrane</keyword>
<reference evidence="6 7" key="1">
    <citation type="journal article" date="2019" name="Genome Biol. Evol.">
        <title>The Rhododendron genome and chromosomal organization provide insight into shared whole-genome duplications across the heath family (Ericaceae).</title>
        <authorList>
            <person name="Soza V.L."/>
            <person name="Lindsley D."/>
            <person name="Waalkes A."/>
            <person name="Ramage E."/>
            <person name="Patwardhan R.P."/>
            <person name="Burton J.N."/>
            <person name="Adey A."/>
            <person name="Kumar A."/>
            <person name="Qiu R."/>
            <person name="Shendure J."/>
            <person name="Hall B."/>
        </authorList>
    </citation>
    <scope>NUCLEOTIDE SEQUENCE [LARGE SCALE GENOMIC DNA]</scope>
    <source>
        <strain evidence="6">RSF 1966-606</strain>
    </source>
</reference>
<keyword evidence="3 4" id="KW-0472">Membrane</keyword>
<evidence type="ECO:0000313" key="7">
    <source>
        <dbReference type="Proteomes" id="UP000428333"/>
    </source>
</evidence>
<sequence>MHGVRPTYLLLTTDGEKKVAAISYPGENENVIYRPHDRFIHDYDQCLGLHANLQWTSEAALAVWLSVVVYNSFVYCSTLGMGSSWYLVVVTDDHLTGLMLFRGLQPEDDELAIVVLSNHDVESVPVQSRLVVNQNKKNLLENWLAEDKLGFSEKLGDLVKVLEINLVTFPNVADAILANSMVSHYDCPRIAQLCEKAGLYVRALKDPDIHFPRGQIKEVECVTRESNFYDTEKTKNFLMEAKLPDARPLINVCDCFGFVPDLTHYLYWNNMLRYIEGYIQKGNPGNACSSEALVYLHYLLRLGFNPATAFPVANFLRYETRYRNWCLGLPSSDGNEKLSPSSINLLIARCSDPGALLSMLDISPLKQGNLLKTKPGFVHLVNAEFSAVEIAIPEKVHSSFGQHWRWDDYPWCHVSSQWTYRHMEISNPGLAISLRPTVQWTRVLLCTKNTVMMNFFENARKAQNKGSQLASEALLSHRTITAFSLQERMLSLFAVTVEGPRKEMITQSWFSGVGLFSSQFFFYSFYCFVFLVWRKVSESRIDFLKAVVSSILHIDEYRQMQEA</sequence>
<dbReference type="GO" id="GO:0006898">
    <property type="term" value="P:receptor-mediated endocytosis"/>
    <property type="evidence" value="ECO:0007669"/>
    <property type="project" value="TreeGrafter"/>
</dbReference>
<evidence type="ECO:0000313" key="6">
    <source>
        <dbReference type="EMBL" id="KAE9454052.1"/>
    </source>
</evidence>
<feature type="transmembrane region" description="Helical" evidence="4">
    <location>
        <begin position="509"/>
        <end position="533"/>
    </location>
</feature>
<dbReference type="AlphaFoldDB" id="A0A6A4L991"/>
<dbReference type="GO" id="GO:0032051">
    <property type="term" value="F:clathrin light chain binding"/>
    <property type="evidence" value="ECO:0007669"/>
    <property type="project" value="TreeGrafter"/>
</dbReference>
<dbReference type="Gene3D" id="1.20.1560.10">
    <property type="entry name" value="ABC transporter type 1, transmembrane domain"/>
    <property type="match status" value="1"/>
</dbReference>
<evidence type="ECO:0000259" key="5">
    <source>
        <dbReference type="PROSITE" id="PS50929"/>
    </source>
</evidence>
<evidence type="ECO:0000256" key="4">
    <source>
        <dbReference type="SAM" id="Phobius"/>
    </source>
</evidence>
<name>A0A6A4L991_9ERIC</name>
<evidence type="ECO:0000256" key="2">
    <source>
        <dbReference type="ARBA" id="ARBA00022989"/>
    </source>
</evidence>
<accession>A0A6A4L991</accession>
<gene>
    <name evidence="6" type="ORF">C3L33_14025</name>
</gene>